<accession>A0AAW0I2M6</accession>
<keyword evidence="2" id="KW-1003">Cell membrane</keyword>
<dbReference type="InterPro" id="IPR017452">
    <property type="entry name" value="GPCR_Rhodpsn_7TM"/>
</dbReference>
<evidence type="ECO:0000256" key="7">
    <source>
        <dbReference type="ARBA" id="ARBA00023040"/>
    </source>
</evidence>
<keyword evidence="10 11" id="KW-0807">Transducer</keyword>
<dbReference type="GO" id="GO:0004930">
    <property type="term" value="F:G protein-coupled receptor activity"/>
    <property type="evidence" value="ECO:0007669"/>
    <property type="project" value="UniProtKB-KW"/>
</dbReference>
<evidence type="ECO:0000256" key="11">
    <source>
        <dbReference type="RuleBase" id="RU000688"/>
    </source>
</evidence>
<feature type="transmembrane region" description="Helical" evidence="12">
    <location>
        <begin position="51"/>
        <end position="70"/>
    </location>
</feature>
<dbReference type="GO" id="GO:0004984">
    <property type="term" value="F:olfactory receptor activity"/>
    <property type="evidence" value="ECO:0007669"/>
    <property type="project" value="InterPro"/>
</dbReference>
<dbReference type="PROSITE" id="PS50262">
    <property type="entry name" value="G_PROTEIN_RECEP_F1_2"/>
    <property type="match status" value="2"/>
</dbReference>
<dbReference type="FunFam" id="1.20.1070.10:FF:000001">
    <property type="entry name" value="Olfactory receptor"/>
    <property type="match status" value="2"/>
</dbReference>
<dbReference type="AlphaFoldDB" id="A0AAW0I2M6"/>
<dbReference type="Gene3D" id="1.20.1070.10">
    <property type="entry name" value="Rhodopsin 7-helix transmembrane proteins"/>
    <property type="match status" value="2"/>
</dbReference>
<dbReference type="PANTHER" id="PTHR26452">
    <property type="entry name" value="OLFACTORY RECEPTOR"/>
    <property type="match status" value="1"/>
</dbReference>
<comment type="caution">
    <text evidence="14">The sequence shown here is derived from an EMBL/GenBank/DDBJ whole genome shotgun (WGS) entry which is preliminary data.</text>
</comment>
<feature type="transmembrane region" description="Helical" evidence="12">
    <location>
        <begin position="296"/>
        <end position="316"/>
    </location>
</feature>
<feature type="transmembrane region" description="Helical" evidence="12">
    <location>
        <begin position="18"/>
        <end position="39"/>
    </location>
</feature>
<keyword evidence="15" id="KW-1185">Reference proteome</keyword>
<sequence length="610" mass="68296">TQFILIGLSDLPEVRFPLFVAFVIIYQITLLGNGAILLAIVTERKLQTPMYYLLANLSVLDIFCPSATVPKMLKNLLTEDHSISFIGCALQLYFLVALAGTEVFLLAVMAYDRYVAICFPLRYSLIMTTVRCVQMLFGTWAAGFLNSFLHTMSTFSLSFCKSNKVKQYYCDIPPVVALSCSSTYMAEMLVLVEGGIFGVGAFLITLISYIYIVSTILRIQSAEGKQKAFSTCASHLLVVFLFYGTSLFTYIRPSSSQHSSARDRLISMLYAVITPMLNPIIYSLRNTEVKGALRKMNGYNLTTVTQFILIGLSDLPEVRYPFFVAFVIIYQMTLLGNGAILLAIVTERKLQTPMYYLLANLSVLDIFCPSATVPKMLKNLLTEDHSISFVGCALQFYFLVALAGTEVFLLAVMAYDRYVAICFPLHYSLIMTKIRCVQMLVGTWVTGFLNSFIHTMSTFSLSFCKSNRVNQYYCDIPPVVALSCSSTYMAKMLVFVVGGILGVGAFLITLIYIYIVSTILKIPSVEGKQKAFSTCASHLLIVFLFYGTILFTYIHPSSSQYSPARDRLISMLYRVITPMLNPIIYSLRNTEVKGALRKVLNLRISSQKAW</sequence>
<comment type="subcellular location">
    <subcellularLocation>
        <location evidence="1">Cell membrane</location>
        <topology evidence="1">Multi-pass membrane protein</topology>
    </subcellularLocation>
</comment>
<feature type="transmembrane region" description="Helical" evidence="12">
    <location>
        <begin position="492"/>
        <end position="515"/>
    </location>
</feature>
<feature type="transmembrane region" description="Helical" evidence="12">
    <location>
        <begin position="322"/>
        <end position="343"/>
    </location>
</feature>
<reference evidence="14 15" key="1">
    <citation type="journal article" date="2023" name="bioRxiv">
        <title>Conserved and derived expression patterns and positive selection on dental genes reveal complex evolutionary context of ever-growing rodent molars.</title>
        <authorList>
            <person name="Calamari Z.T."/>
            <person name="Song A."/>
            <person name="Cohen E."/>
            <person name="Akter M."/>
            <person name="Roy R.D."/>
            <person name="Hallikas O."/>
            <person name="Christensen M.M."/>
            <person name="Li P."/>
            <person name="Marangoni P."/>
            <person name="Jernvall J."/>
            <person name="Klein O.D."/>
        </authorList>
    </citation>
    <scope>NUCLEOTIDE SEQUENCE [LARGE SCALE GENOMIC DNA]</scope>
    <source>
        <strain evidence="14">V071</strain>
    </source>
</reference>
<feature type="transmembrane region" description="Helical" evidence="12">
    <location>
        <begin position="436"/>
        <end position="453"/>
    </location>
</feature>
<evidence type="ECO:0000256" key="10">
    <source>
        <dbReference type="ARBA" id="ARBA00023224"/>
    </source>
</evidence>
<dbReference type="Pfam" id="PF13853">
    <property type="entry name" value="7tm_4"/>
    <property type="match status" value="2"/>
</dbReference>
<feature type="transmembrane region" description="Helical" evidence="12">
    <location>
        <begin position="229"/>
        <end position="253"/>
    </location>
</feature>
<feature type="transmembrane region" description="Helical" evidence="12">
    <location>
        <begin position="568"/>
        <end position="587"/>
    </location>
</feature>
<evidence type="ECO:0000256" key="6">
    <source>
        <dbReference type="ARBA" id="ARBA00022989"/>
    </source>
</evidence>
<evidence type="ECO:0000256" key="1">
    <source>
        <dbReference type="ARBA" id="ARBA00004651"/>
    </source>
</evidence>
<keyword evidence="4 11" id="KW-0812">Transmembrane</keyword>
<dbReference type="InterPro" id="IPR000276">
    <property type="entry name" value="GPCR_Rhodpsn"/>
</dbReference>
<feature type="non-terminal residue" evidence="14">
    <location>
        <position position="1"/>
    </location>
</feature>
<dbReference type="PRINTS" id="PR00245">
    <property type="entry name" value="OLFACTORYR"/>
</dbReference>
<keyword evidence="9 11" id="KW-0675">Receptor</keyword>
<evidence type="ECO:0000259" key="13">
    <source>
        <dbReference type="PROSITE" id="PS50262"/>
    </source>
</evidence>
<evidence type="ECO:0000256" key="9">
    <source>
        <dbReference type="ARBA" id="ARBA00023170"/>
    </source>
</evidence>
<dbReference type="SMART" id="SM01381">
    <property type="entry name" value="7TM_GPCR_Srsx"/>
    <property type="match status" value="1"/>
</dbReference>
<dbReference type="EMBL" id="JBBHLL010000233">
    <property type="protein sequence ID" value="KAK7808680.1"/>
    <property type="molecule type" value="Genomic_DNA"/>
</dbReference>
<proteinExistence type="inferred from homology"/>
<feature type="transmembrane region" description="Helical" evidence="12">
    <location>
        <begin position="265"/>
        <end position="284"/>
    </location>
</feature>
<feature type="transmembrane region" description="Helical" evidence="12">
    <location>
        <begin position="536"/>
        <end position="556"/>
    </location>
</feature>
<evidence type="ECO:0000256" key="3">
    <source>
        <dbReference type="ARBA" id="ARBA00022606"/>
    </source>
</evidence>
<dbReference type="CDD" id="cd13954">
    <property type="entry name" value="7tmA_OR"/>
    <property type="match status" value="2"/>
</dbReference>
<dbReference type="InterPro" id="IPR050516">
    <property type="entry name" value="Olfactory_GPCR"/>
</dbReference>
<keyword evidence="3" id="KW-0716">Sensory transduction</keyword>
<dbReference type="InterPro" id="IPR000725">
    <property type="entry name" value="Olfact_rcpt"/>
</dbReference>
<evidence type="ECO:0000256" key="12">
    <source>
        <dbReference type="SAM" id="Phobius"/>
    </source>
</evidence>
<feature type="transmembrane region" description="Helical" evidence="12">
    <location>
        <begin position="355"/>
        <end position="374"/>
    </location>
</feature>
<dbReference type="PROSITE" id="PS00237">
    <property type="entry name" value="G_PROTEIN_RECEP_F1_1"/>
    <property type="match status" value="2"/>
</dbReference>
<evidence type="ECO:0000313" key="14">
    <source>
        <dbReference type="EMBL" id="KAK7808680.1"/>
    </source>
</evidence>
<feature type="non-terminal residue" evidence="14">
    <location>
        <position position="610"/>
    </location>
</feature>
<keyword evidence="6 12" id="KW-1133">Transmembrane helix</keyword>
<evidence type="ECO:0000256" key="4">
    <source>
        <dbReference type="ARBA" id="ARBA00022692"/>
    </source>
</evidence>
<keyword evidence="7 11" id="KW-0297">G-protein coupled receptor</keyword>
<feature type="domain" description="G-protein coupled receptors family 1 profile" evidence="13">
    <location>
        <begin position="32"/>
        <end position="282"/>
    </location>
</feature>
<dbReference type="GO" id="GO:0005886">
    <property type="term" value="C:plasma membrane"/>
    <property type="evidence" value="ECO:0007669"/>
    <property type="project" value="UniProtKB-SubCell"/>
</dbReference>
<protein>
    <recommendedName>
        <fullName evidence="13">G-protein coupled receptors family 1 profile domain-containing protein</fullName>
    </recommendedName>
</protein>
<feature type="transmembrane region" description="Helical" evidence="12">
    <location>
        <begin position="90"/>
        <end position="111"/>
    </location>
</feature>
<dbReference type="SUPFAM" id="SSF81321">
    <property type="entry name" value="Family A G protein-coupled receptor-like"/>
    <property type="match status" value="2"/>
</dbReference>
<evidence type="ECO:0000313" key="15">
    <source>
        <dbReference type="Proteomes" id="UP001488838"/>
    </source>
</evidence>
<feature type="domain" description="G-protein coupled receptors family 1 profile" evidence="13">
    <location>
        <begin position="336"/>
        <end position="585"/>
    </location>
</feature>
<feature type="transmembrane region" description="Helical" evidence="12">
    <location>
        <begin position="123"/>
        <end position="145"/>
    </location>
</feature>
<keyword evidence="8 12" id="KW-0472">Membrane</keyword>
<dbReference type="Proteomes" id="UP001488838">
    <property type="component" value="Unassembled WGS sequence"/>
</dbReference>
<dbReference type="PRINTS" id="PR00237">
    <property type="entry name" value="GPCRRHODOPSN"/>
</dbReference>
<evidence type="ECO:0000256" key="8">
    <source>
        <dbReference type="ARBA" id="ARBA00023136"/>
    </source>
</evidence>
<organism evidence="14 15">
    <name type="scientific">Myodes glareolus</name>
    <name type="common">Bank vole</name>
    <name type="synonym">Clethrionomys glareolus</name>
    <dbReference type="NCBI Taxonomy" id="447135"/>
    <lineage>
        <taxon>Eukaryota</taxon>
        <taxon>Metazoa</taxon>
        <taxon>Chordata</taxon>
        <taxon>Craniata</taxon>
        <taxon>Vertebrata</taxon>
        <taxon>Euteleostomi</taxon>
        <taxon>Mammalia</taxon>
        <taxon>Eutheria</taxon>
        <taxon>Euarchontoglires</taxon>
        <taxon>Glires</taxon>
        <taxon>Rodentia</taxon>
        <taxon>Myomorpha</taxon>
        <taxon>Muroidea</taxon>
        <taxon>Cricetidae</taxon>
        <taxon>Arvicolinae</taxon>
        <taxon>Myodes</taxon>
    </lineage>
</organism>
<comment type="similarity">
    <text evidence="11">Belongs to the G-protein coupled receptor 1 family.</text>
</comment>
<name>A0AAW0I2M6_MYOGA</name>
<evidence type="ECO:0000256" key="2">
    <source>
        <dbReference type="ARBA" id="ARBA00022475"/>
    </source>
</evidence>
<feature type="transmembrane region" description="Helical" evidence="12">
    <location>
        <begin position="195"/>
        <end position="217"/>
    </location>
</feature>
<feature type="transmembrane region" description="Helical" evidence="12">
    <location>
        <begin position="394"/>
        <end position="415"/>
    </location>
</feature>
<evidence type="ECO:0000256" key="5">
    <source>
        <dbReference type="ARBA" id="ARBA00022725"/>
    </source>
</evidence>
<gene>
    <name evidence="14" type="ORF">U0070_011975</name>
</gene>
<keyword evidence="5" id="KW-0552">Olfaction</keyword>